<dbReference type="AlphaFoldDB" id="A0A0A9A115"/>
<evidence type="ECO:0000313" key="1">
    <source>
        <dbReference type="EMBL" id="JAD45354.1"/>
    </source>
</evidence>
<reference evidence="1" key="2">
    <citation type="journal article" date="2015" name="Data Brief">
        <title>Shoot transcriptome of the giant reed, Arundo donax.</title>
        <authorList>
            <person name="Barrero R.A."/>
            <person name="Guerrero F.D."/>
            <person name="Moolhuijzen P."/>
            <person name="Goolsby J.A."/>
            <person name="Tidwell J."/>
            <person name="Bellgard S.E."/>
            <person name="Bellgard M.I."/>
        </authorList>
    </citation>
    <scope>NUCLEOTIDE SEQUENCE</scope>
    <source>
        <tissue evidence="1">Shoot tissue taken approximately 20 cm above the soil surface</tissue>
    </source>
</reference>
<organism evidence="1">
    <name type="scientific">Arundo donax</name>
    <name type="common">Giant reed</name>
    <name type="synonym">Donax arundinaceus</name>
    <dbReference type="NCBI Taxonomy" id="35708"/>
    <lineage>
        <taxon>Eukaryota</taxon>
        <taxon>Viridiplantae</taxon>
        <taxon>Streptophyta</taxon>
        <taxon>Embryophyta</taxon>
        <taxon>Tracheophyta</taxon>
        <taxon>Spermatophyta</taxon>
        <taxon>Magnoliopsida</taxon>
        <taxon>Liliopsida</taxon>
        <taxon>Poales</taxon>
        <taxon>Poaceae</taxon>
        <taxon>PACMAD clade</taxon>
        <taxon>Arundinoideae</taxon>
        <taxon>Arundineae</taxon>
        <taxon>Arundo</taxon>
    </lineage>
</organism>
<proteinExistence type="predicted"/>
<accession>A0A0A9A115</accession>
<sequence>MGLAHLHLMSSPHLSHCTKGHRPHLMGSGHLLHVMGSARLPHCVHVD</sequence>
<reference evidence="1" key="1">
    <citation type="submission" date="2014-09" db="EMBL/GenBank/DDBJ databases">
        <authorList>
            <person name="Magalhaes I.L.F."/>
            <person name="Oliveira U."/>
            <person name="Santos F.R."/>
            <person name="Vidigal T.H.D.A."/>
            <person name="Brescovit A.D."/>
            <person name="Santos A.J."/>
        </authorList>
    </citation>
    <scope>NUCLEOTIDE SEQUENCE</scope>
    <source>
        <tissue evidence="1">Shoot tissue taken approximately 20 cm above the soil surface</tissue>
    </source>
</reference>
<name>A0A0A9A115_ARUDO</name>
<protein>
    <submittedName>
        <fullName evidence="1">Uncharacterized protein</fullName>
    </submittedName>
</protein>
<dbReference type="EMBL" id="GBRH01252541">
    <property type="protein sequence ID" value="JAD45354.1"/>
    <property type="molecule type" value="Transcribed_RNA"/>
</dbReference>